<dbReference type="SUPFAM" id="SSF54523">
    <property type="entry name" value="Pili subunits"/>
    <property type="match status" value="1"/>
</dbReference>
<accession>A0A1G2DYK3</accession>
<name>A0A1G2DYK3_9BACT</name>
<feature type="transmembrane region" description="Helical" evidence="1">
    <location>
        <begin position="6"/>
        <end position="28"/>
    </location>
</feature>
<sequence>MKKGFTLIEITVVVSIIVLLGTIFIINYRGGEKQFALQRSAHKLSQSLRGAQEMAMSAQIFEGSFPAGGYGISLQKDNEFYILFADLDGDGIYDDFPNPEKIEEISLENGIYISQLLPSSDNSLAITFFPPDPEIKINNNPNISASISLAFEGGQSRTVYINERGLIFSK</sequence>
<dbReference type="Proteomes" id="UP000176755">
    <property type="component" value="Unassembled WGS sequence"/>
</dbReference>
<reference evidence="2 3" key="1">
    <citation type="journal article" date="2016" name="Nat. Commun.">
        <title>Thousands of microbial genomes shed light on interconnected biogeochemical processes in an aquifer system.</title>
        <authorList>
            <person name="Anantharaman K."/>
            <person name="Brown C.T."/>
            <person name="Hug L.A."/>
            <person name="Sharon I."/>
            <person name="Castelle C.J."/>
            <person name="Probst A.J."/>
            <person name="Thomas B.C."/>
            <person name="Singh A."/>
            <person name="Wilkins M.J."/>
            <person name="Karaoz U."/>
            <person name="Brodie E.L."/>
            <person name="Williams K.H."/>
            <person name="Hubbard S.S."/>
            <person name="Banfield J.F."/>
        </authorList>
    </citation>
    <scope>NUCLEOTIDE SEQUENCE [LARGE SCALE GENOMIC DNA]</scope>
</reference>
<evidence type="ECO:0008006" key="4">
    <source>
        <dbReference type="Google" id="ProtNLM"/>
    </source>
</evidence>
<dbReference type="InterPro" id="IPR045584">
    <property type="entry name" value="Pilin-like"/>
</dbReference>
<dbReference type="EMBL" id="MHLY01000007">
    <property type="protein sequence ID" value="OGZ18667.1"/>
    <property type="molecule type" value="Genomic_DNA"/>
</dbReference>
<keyword evidence="1" id="KW-0472">Membrane</keyword>
<keyword evidence="1" id="KW-0812">Transmembrane</keyword>
<keyword evidence="1" id="KW-1133">Transmembrane helix</keyword>
<evidence type="ECO:0000313" key="3">
    <source>
        <dbReference type="Proteomes" id="UP000176755"/>
    </source>
</evidence>
<proteinExistence type="predicted"/>
<dbReference type="PROSITE" id="PS00409">
    <property type="entry name" value="PROKAR_NTER_METHYL"/>
    <property type="match status" value="1"/>
</dbReference>
<dbReference type="NCBIfam" id="TIGR02532">
    <property type="entry name" value="IV_pilin_GFxxxE"/>
    <property type="match status" value="1"/>
</dbReference>
<comment type="caution">
    <text evidence="2">The sequence shown here is derived from an EMBL/GenBank/DDBJ whole genome shotgun (WGS) entry which is preliminary data.</text>
</comment>
<protein>
    <recommendedName>
        <fullName evidence="4">General secretion pathway GspH domain-containing protein</fullName>
    </recommendedName>
</protein>
<organism evidence="2 3">
    <name type="scientific">Candidatus Nealsonbacteria bacterium RBG_13_42_11</name>
    <dbReference type="NCBI Taxonomy" id="1801663"/>
    <lineage>
        <taxon>Bacteria</taxon>
        <taxon>Candidatus Nealsoniibacteriota</taxon>
    </lineage>
</organism>
<gene>
    <name evidence="2" type="ORF">A2175_00010</name>
</gene>
<dbReference type="AlphaFoldDB" id="A0A1G2DYK3"/>
<dbReference type="STRING" id="1801663.A2175_00010"/>
<evidence type="ECO:0000256" key="1">
    <source>
        <dbReference type="SAM" id="Phobius"/>
    </source>
</evidence>
<dbReference type="InterPro" id="IPR012902">
    <property type="entry name" value="N_methyl_site"/>
</dbReference>
<evidence type="ECO:0000313" key="2">
    <source>
        <dbReference type="EMBL" id="OGZ18667.1"/>
    </source>
</evidence>